<dbReference type="Proteomes" id="UP000499080">
    <property type="component" value="Unassembled WGS sequence"/>
</dbReference>
<dbReference type="EMBL" id="BGPR01003219">
    <property type="protein sequence ID" value="GBM85267.1"/>
    <property type="molecule type" value="Genomic_DNA"/>
</dbReference>
<proteinExistence type="predicted"/>
<accession>A0A4Y2J540</accession>
<name>A0A4Y2J540_ARAVE</name>
<keyword evidence="2" id="KW-1185">Reference proteome</keyword>
<organism evidence="1 2">
    <name type="scientific">Araneus ventricosus</name>
    <name type="common">Orbweaver spider</name>
    <name type="synonym">Epeira ventricosa</name>
    <dbReference type="NCBI Taxonomy" id="182803"/>
    <lineage>
        <taxon>Eukaryota</taxon>
        <taxon>Metazoa</taxon>
        <taxon>Ecdysozoa</taxon>
        <taxon>Arthropoda</taxon>
        <taxon>Chelicerata</taxon>
        <taxon>Arachnida</taxon>
        <taxon>Araneae</taxon>
        <taxon>Araneomorphae</taxon>
        <taxon>Entelegynae</taxon>
        <taxon>Araneoidea</taxon>
        <taxon>Araneidae</taxon>
        <taxon>Araneus</taxon>
    </lineage>
</organism>
<sequence length="105" mass="11936">MTTPIASGVTDIVGKINCYGALNIGSTLGRKVFRDNFDSIKYSGADRVLSSQTENNHAMVHDTTVHFDRLLLFQIFRGIKRSDDLRAYVNFELPHYTTAFFMKQE</sequence>
<dbReference type="AlphaFoldDB" id="A0A4Y2J540"/>
<evidence type="ECO:0000313" key="1">
    <source>
        <dbReference type="EMBL" id="GBM85267.1"/>
    </source>
</evidence>
<evidence type="ECO:0000313" key="2">
    <source>
        <dbReference type="Proteomes" id="UP000499080"/>
    </source>
</evidence>
<reference evidence="1 2" key="1">
    <citation type="journal article" date="2019" name="Sci. Rep.">
        <title>Orb-weaving spider Araneus ventricosus genome elucidates the spidroin gene catalogue.</title>
        <authorList>
            <person name="Kono N."/>
            <person name="Nakamura H."/>
            <person name="Ohtoshi R."/>
            <person name="Moran D.A.P."/>
            <person name="Shinohara A."/>
            <person name="Yoshida Y."/>
            <person name="Fujiwara M."/>
            <person name="Mori M."/>
            <person name="Tomita M."/>
            <person name="Arakawa K."/>
        </authorList>
    </citation>
    <scope>NUCLEOTIDE SEQUENCE [LARGE SCALE GENOMIC DNA]</scope>
</reference>
<comment type="caution">
    <text evidence="1">The sequence shown here is derived from an EMBL/GenBank/DDBJ whole genome shotgun (WGS) entry which is preliminary data.</text>
</comment>
<gene>
    <name evidence="1" type="ORF">AVEN_84096_1</name>
</gene>
<protein>
    <submittedName>
        <fullName evidence="1">Uncharacterized protein</fullName>
    </submittedName>
</protein>